<dbReference type="SUPFAM" id="SSF52540">
    <property type="entry name" value="P-loop containing nucleoside triphosphate hydrolases"/>
    <property type="match status" value="1"/>
</dbReference>
<feature type="domain" description="ABC transporter" evidence="4">
    <location>
        <begin position="2"/>
        <end position="232"/>
    </location>
</feature>
<dbReference type="PROSITE" id="PS00211">
    <property type="entry name" value="ABC_TRANSPORTER_1"/>
    <property type="match status" value="1"/>
</dbReference>
<dbReference type="STRING" id="215200.SAMN05216454_104103"/>
<dbReference type="InterPro" id="IPR051782">
    <property type="entry name" value="ABC_Transporter_VariousFunc"/>
</dbReference>
<dbReference type="PANTHER" id="PTHR42939">
    <property type="entry name" value="ABC TRANSPORTER ATP-BINDING PROTEIN ALBC-RELATED"/>
    <property type="match status" value="1"/>
</dbReference>
<accession>A0A1H8GT87</accession>
<dbReference type="GO" id="GO:0005524">
    <property type="term" value="F:ATP binding"/>
    <property type="evidence" value="ECO:0007669"/>
    <property type="project" value="UniProtKB-KW"/>
</dbReference>
<reference evidence="5 6" key="1">
    <citation type="submission" date="2016-10" db="EMBL/GenBank/DDBJ databases">
        <authorList>
            <person name="de Groot N.N."/>
        </authorList>
    </citation>
    <scope>NUCLEOTIDE SEQUENCE [LARGE SCALE GENOMIC DNA]</scope>
    <source>
        <strain evidence="5 6">Calf135</strain>
    </source>
</reference>
<evidence type="ECO:0000313" key="6">
    <source>
        <dbReference type="Proteomes" id="UP000199512"/>
    </source>
</evidence>
<dbReference type="Pfam" id="PF00005">
    <property type="entry name" value="ABC_tran"/>
    <property type="match status" value="1"/>
</dbReference>
<dbReference type="AlphaFoldDB" id="A0A1H8GT87"/>
<dbReference type="EMBL" id="FODF01000004">
    <property type="protein sequence ID" value="SEN47252.1"/>
    <property type="molecule type" value="Genomic_DNA"/>
</dbReference>
<evidence type="ECO:0000256" key="1">
    <source>
        <dbReference type="ARBA" id="ARBA00022448"/>
    </source>
</evidence>
<evidence type="ECO:0000259" key="4">
    <source>
        <dbReference type="PROSITE" id="PS50893"/>
    </source>
</evidence>
<dbReference type="PROSITE" id="PS50893">
    <property type="entry name" value="ABC_TRANSPORTER_2"/>
    <property type="match status" value="1"/>
</dbReference>
<dbReference type="SMART" id="SM00382">
    <property type="entry name" value="AAA"/>
    <property type="match status" value="1"/>
</dbReference>
<evidence type="ECO:0000256" key="2">
    <source>
        <dbReference type="ARBA" id="ARBA00022741"/>
    </source>
</evidence>
<dbReference type="GO" id="GO:0016887">
    <property type="term" value="F:ATP hydrolysis activity"/>
    <property type="evidence" value="ECO:0007669"/>
    <property type="project" value="InterPro"/>
</dbReference>
<dbReference type="PANTHER" id="PTHR42939:SF1">
    <property type="entry name" value="ABC TRANSPORTER ATP-BINDING PROTEIN ALBC-RELATED"/>
    <property type="match status" value="1"/>
</dbReference>
<protein>
    <submittedName>
        <fullName evidence="5">ABC-2 type transport system ATP-binding protein</fullName>
    </submittedName>
</protein>
<keyword evidence="1" id="KW-0813">Transport</keyword>
<keyword evidence="3 5" id="KW-0067">ATP-binding</keyword>
<dbReference type="Proteomes" id="UP000199512">
    <property type="component" value="Unassembled WGS sequence"/>
</dbReference>
<gene>
    <name evidence="5" type="ORF">SAMN05216454_104103</name>
</gene>
<dbReference type="OrthoDB" id="9775135at2"/>
<dbReference type="InterPro" id="IPR003593">
    <property type="entry name" value="AAA+_ATPase"/>
</dbReference>
<dbReference type="InterPro" id="IPR003439">
    <property type="entry name" value="ABC_transporter-like_ATP-bd"/>
</dbReference>
<sequence>MIKIEGLTKYYGDKMALNNLNLEIKDGEIFGLIGHNGAGKSTTIKSLVSIINPTSGKIFVDGMDLEENRMEVKKLIAYVSDTPDMFLRLPAISFWKFVANAYGVDPETRERRLNYLCSIFSMEGNYNEVLGNFSHGMRQKAFIIAALISNPKIWILDEPMTGLDPQASYNLKELMKQHVKDGNTVVFSTHVLEVAEQLCDRIAILSKGRLIFLGTIDELKSIHPGESLEKIYLNMVSPENSEFDYDSLDVEKYSKMDLNNENDIDCDIEGR</sequence>
<dbReference type="Gene3D" id="3.40.50.300">
    <property type="entry name" value="P-loop containing nucleotide triphosphate hydrolases"/>
    <property type="match status" value="1"/>
</dbReference>
<keyword evidence="2" id="KW-0547">Nucleotide-binding</keyword>
<dbReference type="RefSeq" id="WP_091974864.1">
    <property type="nucleotide sequence ID" value="NZ_CAUWDX010000002.1"/>
</dbReference>
<evidence type="ECO:0000313" key="5">
    <source>
        <dbReference type="EMBL" id="SEN47252.1"/>
    </source>
</evidence>
<dbReference type="InterPro" id="IPR027417">
    <property type="entry name" value="P-loop_NTPase"/>
</dbReference>
<organism evidence="5 6">
    <name type="scientific">Peptostreptococcus russellii</name>
    <dbReference type="NCBI Taxonomy" id="215200"/>
    <lineage>
        <taxon>Bacteria</taxon>
        <taxon>Bacillati</taxon>
        <taxon>Bacillota</taxon>
        <taxon>Clostridia</taxon>
        <taxon>Peptostreptococcales</taxon>
        <taxon>Peptostreptococcaceae</taxon>
        <taxon>Peptostreptococcus</taxon>
    </lineage>
</organism>
<dbReference type="InterPro" id="IPR017871">
    <property type="entry name" value="ABC_transporter-like_CS"/>
</dbReference>
<dbReference type="CDD" id="cd03230">
    <property type="entry name" value="ABC_DR_subfamily_A"/>
    <property type="match status" value="1"/>
</dbReference>
<name>A0A1H8GT87_9FIRM</name>
<keyword evidence="6" id="KW-1185">Reference proteome</keyword>
<evidence type="ECO:0000256" key="3">
    <source>
        <dbReference type="ARBA" id="ARBA00022840"/>
    </source>
</evidence>
<proteinExistence type="predicted"/>